<dbReference type="EMBL" id="CAQM01000057">
    <property type="protein sequence ID" value="CCQ59888.1"/>
    <property type="molecule type" value="Genomic_DNA"/>
</dbReference>
<reference evidence="1 2" key="2">
    <citation type="submission" date="2013-09" db="EMBL/GenBank/DDBJ databases">
        <title>Whole genome comparison of six Crocosphaera watsonii strains with differing phenotypes.</title>
        <authorList>
            <person name="Bench S.R."/>
            <person name="Heller P."/>
            <person name="Frank I."/>
            <person name="Arciniega M."/>
            <person name="Shilova I.N."/>
            <person name="Zehr J.P."/>
        </authorList>
    </citation>
    <scope>NUCLEOTIDE SEQUENCE [LARGE SCALE GENOMIC DNA]</scope>
    <source>
        <strain evidence="1 2">WH 0401</strain>
    </source>
</reference>
<dbReference type="AlphaFoldDB" id="T2J210"/>
<sequence length="87" mass="10323">MQCLFISITKTLKLATAIVKKWFKENFIDEDEVLYDAISSLLRDGIPQKWIIREILGYKSKDYDRGRKRFHEIMDQSSDKISVKTEH</sequence>
<reference evidence="1 2" key="1">
    <citation type="submission" date="2013-01" db="EMBL/GenBank/DDBJ databases">
        <authorList>
            <person name="Bench S."/>
        </authorList>
    </citation>
    <scope>NUCLEOTIDE SEQUENCE [LARGE SCALE GENOMIC DNA]</scope>
    <source>
        <strain evidence="1 2">WH 0401</strain>
    </source>
</reference>
<evidence type="ECO:0000313" key="1">
    <source>
        <dbReference type="EMBL" id="CCQ59888.1"/>
    </source>
</evidence>
<comment type="caution">
    <text evidence="1">The sequence shown here is derived from an EMBL/GenBank/DDBJ whole genome shotgun (WGS) entry which is preliminary data.</text>
</comment>
<organism evidence="1 2">
    <name type="scientific">Crocosphaera watsonii WH 0401</name>
    <dbReference type="NCBI Taxonomy" id="555881"/>
    <lineage>
        <taxon>Bacteria</taxon>
        <taxon>Bacillati</taxon>
        <taxon>Cyanobacteriota</taxon>
        <taxon>Cyanophyceae</taxon>
        <taxon>Oscillatoriophycideae</taxon>
        <taxon>Chroococcales</taxon>
        <taxon>Aphanothecaceae</taxon>
        <taxon>Crocosphaera</taxon>
    </lineage>
</organism>
<proteinExistence type="predicted"/>
<name>T2J210_CROWT</name>
<gene>
    <name evidence="1" type="ORF">CWATWH0401_3869</name>
</gene>
<dbReference type="Proteomes" id="UP000018198">
    <property type="component" value="Unassembled WGS sequence"/>
</dbReference>
<accession>T2J210</accession>
<evidence type="ECO:0000313" key="2">
    <source>
        <dbReference type="Proteomes" id="UP000018198"/>
    </source>
</evidence>
<protein>
    <submittedName>
        <fullName evidence="1">Ribonuclease III</fullName>
    </submittedName>
</protein>